<organism evidence="1 2">
    <name type="scientific">Cupriavidus malaysiensis</name>
    <dbReference type="NCBI Taxonomy" id="367825"/>
    <lineage>
        <taxon>Bacteria</taxon>
        <taxon>Pseudomonadati</taxon>
        <taxon>Pseudomonadota</taxon>
        <taxon>Betaproteobacteria</taxon>
        <taxon>Burkholderiales</taxon>
        <taxon>Burkholderiaceae</taxon>
        <taxon>Cupriavidus</taxon>
    </lineage>
</organism>
<evidence type="ECO:0008006" key="3">
    <source>
        <dbReference type="Google" id="ProtNLM"/>
    </source>
</evidence>
<sequence length="270" mass="28727">MLAVVAAVACSGAVAQVKIAVADLAYKDTVRESFYYEAGYQKSRDSGSASYQDGAWSGSGRAAFASSQESGYVKASGEMTRIEYGELRRFTADIKGELIKGRAVRVVQGKPYSGPPSEALFNVRERIRKGDFAGADYVLFGVVNSVEWRNDVQPVQGTRNSMLLYSLELGTEFSLINTRTMEVRAAFSAVGEGNDNKIWSAGAVLTPNKARVMQAVSRSLAEDAVRQLDEQFGAAGGRATAGDGDPGVASAAARGADRRQAVAPAVKVFD</sequence>
<proteinExistence type="predicted"/>
<protein>
    <recommendedName>
        <fullName evidence="3">Penicillin-binding protein activator LpoB</fullName>
    </recommendedName>
</protein>
<accession>A0ABN4TVE1</accession>
<evidence type="ECO:0000313" key="2">
    <source>
        <dbReference type="Proteomes" id="UP000177515"/>
    </source>
</evidence>
<reference evidence="1 2" key="1">
    <citation type="submission" date="2016-10" db="EMBL/GenBank/DDBJ databases">
        <title>Complete genome sequences of three Cupriavidus strains isolated from various Malaysian environments.</title>
        <authorList>
            <person name="Abdullah A.A.-A."/>
            <person name="Shafie N.A.H."/>
            <person name="Lau N.S."/>
        </authorList>
    </citation>
    <scope>NUCLEOTIDE SEQUENCE [LARGE SCALE GENOMIC DNA]</scope>
    <source>
        <strain evidence="1 2">USMAA1020</strain>
    </source>
</reference>
<dbReference type="EMBL" id="CP017755">
    <property type="protein sequence ID" value="AOZ10286.1"/>
    <property type="molecule type" value="Genomic_DNA"/>
</dbReference>
<evidence type="ECO:0000313" key="1">
    <source>
        <dbReference type="EMBL" id="AOZ10286.1"/>
    </source>
</evidence>
<keyword evidence="2" id="KW-1185">Reference proteome</keyword>
<name>A0ABN4TVE1_9BURK</name>
<gene>
    <name evidence="1" type="ORF">BKK80_32295</name>
</gene>
<dbReference type="Proteomes" id="UP000177515">
    <property type="component" value="Chromosome 2"/>
</dbReference>